<proteinExistence type="predicted"/>
<reference evidence="2" key="1">
    <citation type="journal article" date="2021" name="G3 (Bethesda)">
        <title>Genome and transcriptome analysis of the beet armyworm Spodoptera exigua reveals targets for pest control. .</title>
        <authorList>
            <person name="Simon S."/>
            <person name="Breeschoten T."/>
            <person name="Jansen H.J."/>
            <person name="Dirks R.P."/>
            <person name="Schranz M.E."/>
            <person name="Ros V.I.D."/>
        </authorList>
    </citation>
    <scope>NUCLEOTIDE SEQUENCE</scope>
    <source>
        <strain evidence="2">TB_SE_WUR_2020</strain>
    </source>
</reference>
<evidence type="ECO:0000313" key="3">
    <source>
        <dbReference type="Proteomes" id="UP000814243"/>
    </source>
</evidence>
<accession>A0A922MIY6</accession>
<dbReference type="AlphaFoldDB" id="A0A922MIY6"/>
<dbReference type="Proteomes" id="UP000814243">
    <property type="component" value="Unassembled WGS sequence"/>
</dbReference>
<name>A0A922MIY6_SPOEX</name>
<sequence>MAGCRVKSLYYHCKEDAWTPIESAIIKLVRENPPLYTRGGRGNRTKKLLVSLVWSDIGDQLGLPEIWNRIVAEYAMVRHLHTIGYPVRHFPRANKFMNTSFTFLDPYINDIKDSDIPHNIYDIYRKRFSITGSIMKANCSVAAGPSSGRNNSALASGTPETGKSEAAGTISASGAVATAGPSGPPNKSSALGTESGSRATQSNAPAKSSTSAKSSASGKTDKPKVGLSPTSDAKKSASHSKSGKSDCKSKSGVFRPTGRKSKHK</sequence>
<feature type="compositionally biased region" description="Polar residues" evidence="1">
    <location>
        <begin position="147"/>
        <end position="161"/>
    </location>
</feature>
<gene>
    <name evidence="2" type="ORF">HF086_006970</name>
</gene>
<protein>
    <submittedName>
        <fullName evidence="2">Uncharacterized protein</fullName>
    </submittedName>
</protein>
<feature type="compositionally biased region" description="Low complexity" evidence="1">
    <location>
        <begin position="202"/>
        <end position="218"/>
    </location>
</feature>
<dbReference type="EMBL" id="JACEFF010000448">
    <property type="protein sequence ID" value="KAH9637326.1"/>
    <property type="molecule type" value="Genomic_DNA"/>
</dbReference>
<organism evidence="2 3">
    <name type="scientific">Spodoptera exigua</name>
    <name type="common">Beet armyworm</name>
    <name type="synonym">Noctua fulgens</name>
    <dbReference type="NCBI Taxonomy" id="7107"/>
    <lineage>
        <taxon>Eukaryota</taxon>
        <taxon>Metazoa</taxon>
        <taxon>Ecdysozoa</taxon>
        <taxon>Arthropoda</taxon>
        <taxon>Hexapoda</taxon>
        <taxon>Insecta</taxon>
        <taxon>Pterygota</taxon>
        <taxon>Neoptera</taxon>
        <taxon>Endopterygota</taxon>
        <taxon>Lepidoptera</taxon>
        <taxon>Glossata</taxon>
        <taxon>Ditrysia</taxon>
        <taxon>Noctuoidea</taxon>
        <taxon>Noctuidae</taxon>
        <taxon>Amphipyrinae</taxon>
        <taxon>Spodoptera</taxon>
    </lineage>
</organism>
<feature type="region of interest" description="Disordered" evidence="1">
    <location>
        <begin position="142"/>
        <end position="264"/>
    </location>
</feature>
<evidence type="ECO:0000256" key="1">
    <source>
        <dbReference type="SAM" id="MobiDB-lite"/>
    </source>
</evidence>
<evidence type="ECO:0000313" key="2">
    <source>
        <dbReference type="EMBL" id="KAH9637326.1"/>
    </source>
</evidence>
<comment type="caution">
    <text evidence="2">The sequence shown here is derived from an EMBL/GenBank/DDBJ whole genome shotgun (WGS) entry which is preliminary data.</text>
</comment>
<feature type="compositionally biased region" description="Polar residues" evidence="1">
    <location>
        <begin position="185"/>
        <end position="201"/>
    </location>
</feature>